<comment type="caution">
    <text evidence="5">The sequence shown here is derived from an EMBL/GenBank/DDBJ whole genome shotgun (WGS) entry which is preliminary data.</text>
</comment>
<dbReference type="Pfam" id="PF02311">
    <property type="entry name" value="AraC_binding"/>
    <property type="match status" value="1"/>
</dbReference>
<dbReference type="EMBL" id="ANOH01000097">
    <property type="protein sequence ID" value="EMI57287.1"/>
    <property type="molecule type" value="Genomic_DNA"/>
</dbReference>
<dbReference type="PROSITE" id="PS01124">
    <property type="entry name" value="HTH_ARAC_FAMILY_2"/>
    <property type="match status" value="1"/>
</dbReference>
<dbReference type="SMART" id="SM00342">
    <property type="entry name" value="HTH_ARAC"/>
    <property type="match status" value="1"/>
</dbReference>
<dbReference type="PANTHER" id="PTHR43280">
    <property type="entry name" value="ARAC-FAMILY TRANSCRIPTIONAL REGULATOR"/>
    <property type="match status" value="1"/>
</dbReference>
<dbReference type="InterPro" id="IPR037923">
    <property type="entry name" value="HTH-like"/>
</dbReference>
<dbReference type="Gene3D" id="2.60.120.280">
    <property type="entry name" value="Regulatory protein AraC"/>
    <property type="match status" value="1"/>
</dbReference>
<dbReference type="AlphaFoldDB" id="M5U733"/>
<sequence>MGENELEDFYHYLPVNDAAITWGAYLTGVGRARTGPDQEYPPKGHPGLYDHCWSRGRVLPEFQILLISEGRGVFETKETGTVSIGPGYAFILFPGVWHRYRPDADVGWRERWISFNGVMTHRLQELEVIDPSRAVHRARDFDRLIEGFDQLLSRVRSSPNQNSVMLSMQVLSLIGNIIESMVDPGQIPGGDRTVRENTIGDPLVADTLNLIWTHSDRAFTVKSFADRLCVSRRVLQRRFHAELGHSILQEMIACRLSRAKRLLKETDLGIKEVAYIAGFPSEERMRVTFNRTEKVSPSQYRAAAVAKTRGEASK</sequence>
<keyword evidence="3" id="KW-0804">Transcription</keyword>
<dbReference type="InterPro" id="IPR009057">
    <property type="entry name" value="Homeodomain-like_sf"/>
</dbReference>
<keyword evidence="1" id="KW-0805">Transcription regulation</keyword>
<dbReference type="GO" id="GO:0043565">
    <property type="term" value="F:sequence-specific DNA binding"/>
    <property type="evidence" value="ECO:0007669"/>
    <property type="project" value="InterPro"/>
</dbReference>
<protein>
    <submittedName>
        <fullName evidence="5">Transcriptional regulator, AraC family</fullName>
    </submittedName>
</protein>
<feature type="domain" description="HTH araC/xylS-type" evidence="4">
    <location>
        <begin position="205"/>
        <end position="303"/>
    </location>
</feature>
<evidence type="ECO:0000256" key="2">
    <source>
        <dbReference type="ARBA" id="ARBA00023125"/>
    </source>
</evidence>
<dbReference type="Proteomes" id="UP000011885">
    <property type="component" value="Unassembled WGS sequence"/>
</dbReference>
<dbReference type="RefSeq" id="WP_008675546.1">
    <property type="nucleotide sequence ID" value="NZ_ANOH01000097.1"/>
</dbReference>
<evidence type="ECO:0000313" key="6">
    <source>
        <dbReference type="Proteomes" id="UP000011885"/>
    </source>
</evidence>
<organism evidence="5 6">
    <name type="scientific">Rhodopirellula sallentina SM41</name>
    <dbReference type="NCBI Taxonomy" id="1263870"/>
    <lineage>
        <taxon>Bacteria</taxon>
        <taxon>Pseudomonadati</taxon>
        <taxon>Planctomycetota</taxon>
        <taxon>Planctomycetia</taxon>
        <taxon>Pirellulales</taxon>
        <taxon>Pirellulaceae</taxon>
        <taxon>Rhodopirellula</taxon>
    </lineage>
</organism>
<dbReference type="PANTHER" id="PTHR43280:SF11">
    <property type="entry name" value="RCS-SPECIFIC HTH-TYPE TRANSCRIPTIONAL ACTIVATOR RCLR"/>
    <property type="match status" value="1"/>
</dbReference>
<dbReference type="OrthoDB" id="9805730at2"/>
<dbReference type="Pfam" id="PF12833">
    <property type="entry name" value="HTH_18"/>
    <property type="match status" value="1"/>
</dbReference>
<keyword evidence="6" id="KW-1185">Reference proteome</keyword>
<evidence type="ECO:0000256" key="3">
    <source>
        <dbReference type="ARBA" id="ARBA00023163"/>
    </source>
</evidence>
<reference evidence="5 6" key="1">
    <citation type="journal article" date="2013" name="Mar. Genomics">
        <title>Expression of sulfatases in Rhodopirellula baltica and the diversity of sulfatases in the genus Rhodopirellula.</title>
        <authorList>
            <person name="Wegner C.E."/>
            <person name="Richter-Heitmann T."/>
            <person name="Klindworth A."/>
            <person name="Klockow C."/>
            <person name="Richter M."/>
            <person name="Achstetter T."/>
            <person name="Glockner F.O."/>
            <person name="Harder J."/>
        </authorList>
    </citation>
    <scope>NUCLEOTIDE SEQUENCE [LARGE SCALE GENOMIC DNA]</scope>
    <source>
        <strain evidence="5 6">SM41</strain>
    </source>
</reference>
<keyword evidence="2" id="KW-0238">DNA-binding</keyword>
<evidence type="ECO:0000256" key="1">
    <source>
        <dbReference type="ARBA" id="ARBA00023015"/>
    </source>
</evidence>
<dbReference type="GO" id="GO:0003700">
    <property type="term" value="F:DNA-binding transcription factor activity"/>
    <property type="evidence" value="ECO:0007669"/>
    <property type="project" value="InterPro"/>
</dbReference>
<dbReference type="Gene3D" id="1.10.10.60">
    <property type="entry name" value="Homeodomain-like"/>
    <property type="match status" value="1"/>
</dbReference>
<dbReference type="InterPro" id="IPR003313">
    <property type="entry name" value="AraC-bd"/>
</dbReference>
<accession>M5U733</accession>
<gene>
    <name evidence="5" type="ORF">RSSM_01274</name>
</gene>
<dbReference type="SUPFAM" id="SSF51215">
    <property type="entry name" value="Regulatory protein AraC"/>
    <property type="match status" value="1"/>
</dbReference>
<dbReference type="InterPro" id="IPR018060">
    <property type="entry name" value="HTH_AraC"/>
</dbReference>
<evidence type="ECO:0000259" key="4">
    <source>
        <dbReference type="PROSITE" id="PS01124"/>
    </source>
</evidence>
<dbReference type="SUPFAM" id="SSF46689">
    <property type="entry name" value="Homeodomain-like"/>
    <property type="match status" value="1"/>
</dbReference>
<proteinExistence type="predicted"/>
<dbReference type="PATRIC" id="fig|1263870.3.peg.1374"/>
<name>M5U733_9BACT</name>
<evidence type="ECO:0000313" key="5">
    <source>
        <dbReference type="EMBL" id="EMI57287.1"/>
    </source>
</evidence>